<dbReference type="Proteomes" id="UP000192903">
    <property type="component" value="Unassembled WGS sequence"/>
</dbReference>
<keyword evidence="2" id="KW-1185">Reference proteome</keyword>
<sequence>MSINTSSGTKYYIGGTTAIDYSSDANAIDDFEALTWVEIGEVEDGGEYGDEAADVTFQSLSDSRVRHLKGARDAGVLALVFGDDPLNAGQIALKAAEQTKFDYNFKVEYEDAPDETYSSSVDYFRAKVQSVRKQVGAGDNVVRRTANLGISTPILTVEPALITP</sequence>
<dbReference type="Gene3D" id="4.10.410.40">
    <property type="match status" value="1"/>
</dbReference>
<dbReference type="EMBL" id="FXAF01000011">
    <property type="protein sequence ID" value="SMF65912.1"/>
    <property type="molecule type" value="Genomic_DNA"/>
</dbReference>
<evidence type="ECO:0000313" key="2">
    <source>
        <dbReference type="Proteomes" id="UP000192903"/>
    </source>
</evidence>
<evidence type="ECO:0000313" key="1">
    <source>
        <dbReference type="EMBL" id="SMF65912.1"/>
    </source>
</evidence>
<dbReference type="STRING" id="464029.SAMN02982989_3419"/>
<dbReference type="AlphaFoldDB" id="A0A1X7G9N4"/>
<protein>
    <submittedName>
        <fullName evidence="1">Phage tail tube protein, TTP</fullName>
    </submittedName>
</protein>
<organism evidence="1 2">
    <name type="scientific">Xaviernesmea oryzae</name>
    <dbReference type="NCBI Taxonomy" id="464029"/>
    <lineage>
        <taxon>Bacteria</taxon>
        <taxon>Pseudomonadati</taxon>
        <taxon>Pseudomonadota</taxon>
        <taxon>Alphaproteobacteria</taxon>
        <taxon>Hyphomicrobiales</taxon>
        <taxon>Rhizobiaceae</taxon>
        <taxon>Rhizobium/Agrobacterium group</taxon>
        <taxon>Xaviernesmea</taxon>
    </lineage>
</organism>
<dbReference type="InterPro" id="IPR014918">
    <property type="entry name" value="Phage_tail_3"/>
</dbReference>
<name>A0A1X7G9N4_9HYPH</name>
<proteinExistence type="predicted"/>
<dbReference type="OrthoDB" id="6001060at2"/>
<dbReference type="RefSeq" id="WP_085424120.1">
    <property type="nucleotide sequence ID" value="NZ_FXAF01000011.1"/>
</dbReference>
<accession>A0A1X7G9N4</accession>
<dbReference type="Pfam" id="PF08813">
    <property type="entry name" value="Phage_tail_3"/>
    <property type="match status" value="1"/>
</dbReference>
<reference evidence="2" key="1">
    <citation type="submission" date="2017-04" db="EMBL/GenBank/DDBJ databases">
        <authorList>
            <person name="Varghese N."/>
            <person name="Submissions S."/>
        </authorList>
    </citation>
    <scope>NUCLEOTIDE SEQUENCE [LARGE SCALE GENOMIC DNA]</scope>
    <source>
        <strain evidence="2">B4P</strain>
    </source>
</reference>
<gene>
    <name evidence="1" type="ORF">SAMN02982989_3419</name>
</gene>